<dbReference type="AlphaFoldDB" id="A0A2R5LL39"/>
<dbReference type="InterPro" id="IPR054179">
    <property type="entry name" value="PSD13_N"/>
</dbReference>
<dbReference type="SUPFAM" id="SSF46785">
    <property type="entry name" value="Winged helix' DNA-binding domain"/>
    <property type="match status" value="1"/>
</dbReference>
<comment type="subunit">
    <text evidence="3">Component of the 19S proteasome regulatory particle complex. The 26S proteasome consists of a 20S core particle (CP) and two 19S regulatory subunits (RP). The regulatory particle is made of a lid composed of 9 subunits including PSMD13, a base containing 6 ATPases and few additional components.</text>
</comment>
<dbReference type="Pfam" id="PF22037">
    <property type="entry name" value="PSD13_N"/>
    <property type="match status" value="1"/>
</dbReference>
<dbReference type="InterPro" id="IPR036390">
    <property type="entry name" value="WH_DNA-bd_sf"/>
</dbReference>
<evidence type="ECO:0000256" key="5">
    <source>
        <dbReference type="ARBA" id="ARBA00022942"/>
    </source>
</evidence>
<name>A0A2R5LL39_9ACAR</name>
<proteinExistence type="inferred from homology"/>
<dbReference type="PANTHER" id="PTHR10539">
    <property type="entry name" value="26S PROTEASOME NON-ATPASE REGULATORY SUBUNIT 13"/>
    <property type="match status" value="1"/>
</dbReference>
<dbReference type="CTD" id="42802"/>
<evidence type="ECO:0000256" key="2">
    <source>
        <dbReference type="ARBA" id="ARBA00006207"/>
    </source>
</evidence>
<evidence type="ECO:0000256" key="1">
    <source>
        <dbReference type="ARBA" id="ARBA00002362"/>
    </source>
</evidence>
<evidence type="ECO:0000313" key="10">
    <source>
        <dbReference type="EMBL" id="MBY10158.1"/>
    </source>
</evidence>
<dbReference type="GO" id="GO:0005634">
    <property type="term" value="C:nucleus"/>
    <property type="evidence" value="ECO:0007669"/>
    <property type="project" value="TreeGrafter"/>
</dbReference>
<dbReference type="InterPro" id="IPR000717">
    <property type="entry name" value="PCI_dom"/>
</dbReference>
<evidence type="ECO:0000256" key="6">
    <source>
        <dbReference type="ARBA" id="ARBA00029749"/>
    </source>
</evidence>
<evidence type="ECO:0000256" key="3">
    <source>
        <dbReference type="ARBA" id="ARBA00011441"/>
    </source>
</evidence>
<dbReference type="PROSITE" id="PS50250">
    <property type="entry name" value="PCI"/>
    <property type="match status" value="1"/>
</dbReference>
<dbReference type="EMBL" id="GGLE01006032">
    <property type="protein sequence ID" value="MBY10158.1"/>
    <property type="molecule type" value="Transcribed_RNA"/>
</dbReference>
<dbReference type="GO" id="GO:0006511">
    <property type="term" value="P:ubiquitin-dependent protein catabolic process"/>
    <property type="evidence" value="ECO:0007669"/>
    <property type="project" value="TreeGrafter"/>
</dbReference>
<evidence type="ECO:0000256" key="7">
    <source>
        <dbReference type="ARBA" id="ARBA00031303"/>
    </source>
</evidence>
<evidence type="ECO:0000259" key="9">
    <source>
        <dbReference type="PROSITE" id="PS50250"/>
    </source>
</evidence>
<dbReference type="SMART" id="SM00088">
    <property type="entry name" value="PINT"/>
    <property type="match status" value="1"/>
</dbReference>
<dbReference type="GeneID" id="135401749"/>
<dbReference type="RefSeq" id="XP_064490385.1">
    <property type="nucleotide sequence ID" value="XM_064634315.1"/>
</dbReference>
<reference evidence="10" key="1">
    <citation type="submission" date="2018-03" db="EMBL/GenBank/DDBJ databases">
        <title>The relapsing fever spirochete Borrelia turicatae persists in the highly oxidative environment of its soft-bodied tick vector.</title>
        <authorList>
            <person name="Bourret T.J."/>
            <person name="Boyle W.K."/>
            <person name="Valenzuela J.G."/>
            <person name="Oliveira F."/>
            <person name="Lopez J.E."/>
        </authorList>
    </citation>
    <scope>NUCLEOTIDE SEQUENCE</scope>
    <source>
        <strain evidence="10">Kansas strain/isolate</strain>
        <tissue evidence="10">Salivary glands</tissue>
    </source>
</reference>
<dbReference type="GO" id="GO:0005829">
    <property type="term" value="C:cytosol"/>
    <property type="evidence" value="ECO:0007669"/>
    <property type="project" value="TreeGrafter"/>
</dbReference>
<dbReference type="PANTHER" id="PTHR10539:SF0">
    <property type="entry name" value="26S PROTEASOME NON-ATPASE REGULATORY SUBUNIT 13"/>
    <property type="match status" value="1"/>
</dbReference>
<protein>
    <recommendedName>
        <fullName evidence="4">26S proteasome non-ATPase regulatory subunit 13</fullName>
    </recommendedName>
    <alternativeName>
        <fullName evidence="6">26S proteasome regulatory subunit RPN9</fullName>
    </alternativeName>
    <alternativeName>
        <fullName evidence="8">26S proteasome regulatory subunit S11</fullName>
    </alternativeName>
    <alternativeName>
        <fullName evidence="7">26S proteasome regulatory subunit p40.5</fullName>
    </alternativeName>
</protein>
<evidence type="ECO:0000256" key="8">
    <source>
        <dbReference type="ARBA" id="ARBA00032323"/>
    </source>
</evidence>
<dbReference type="GO" id="GO:0005198">
    <property type="term" value="F:structural molecule activity"/>
    <property type="evidence" value="ECO:0007669"/>
    <property type="project" value="TreeGrafter"/>
</dbReference>
<accession>A0A2R5LL39</accession>
<dbReference type="Pfam" id="PF18261">
    <property type="entry name" value="Rpn9_C"/>
    <property type="match status" value="1"/>
</dbReference>
<evidence type="ECO:0000256" key="4">
    <source>
        <dbReference type="ARBA" id="ARBA00015732"/>
    </source>
</evidence>
<dbReference type="InterPro" id="IPR035298">
    <property type="entry name" value="PSMD13"/>
</dbReference>
<sequence length="379" mass="43671">MPRDVNAYLTAQQANSPPELAEEWAEFEDFYNKRLWHQITLKLLKFVKSPHMQQDEAILNLYENFIAEFENKMNPLSFVEIVACIVQHIKDVPARLQFVEKTKEKVKGTTEAVILCNVIYGQHKLKNENLDDVKKIIEETEALMETLDGVTQVHGRYYQLCSDYHQVMGNHAGYYREALRFLGCTELSDIPHEEQSSRAFTLCLAALLGDGVYNFGELLAHPILDSLKNTEKQWVVDLLYAFNSGSLSKYEALRSAWMQQPDLAAKELALRQKICLLCLMEMTFRRPGNQRVLTFEEIARETQLPLHEVELLVMKALSLGLVRGTIDQVDSKVHMTWVQPRVLDKEQIASMKNRLDAWNMDISSMEKLLETKAQEIVSF</sequence>
<dbReference type="Pfam" id="PF01399">
    <property type="entry name" value="PCI"/>
    <property type="match status" value="1"/>
</dbReference>
<dbReference type="InterPro" id="IPR040798">
    <property type="entry name" value="Rpn9_C"/>
</dbReference>
<keyword evidence="5 10" id="KW-0647">Proteasome</keyword>
<feature type="domain" description="PCI" evidence="9">
    <location>
        <begin position="170"/>
        <end position="340"/>
    </location>
</feature>
<dbReference type="GO" id="GO:0008541">
    <property type="term" value="C:proteasome regulatory particle, lid subcomplex"/>
    <property type="evidence" value="ECO:0007669"/>
    <property type="project" value="TreeGrafter"/>
</dbReference>
<comment type="function">
    <text evidence="1">Component of the 26S proteasome, a multiprotein complex involved in the ATP-dependent degradation of ubiquitinated proteins. This complex plays a key role in the maintenance of protein homeostasis by removing misfolded or damaged proteins, which could impair cellular functions, and by removing proteins whose functions are no longer required. Therefore, the proteasome participates in numerous cellular processes, including cell cycle progression, apoptosis, or DNA damage repair.</text>
</comment>
<organism evidence="10">
    <name type="scientific">Ornithodoros turicata</name>
    <dbReference type="NCBI Taxonomy" id="34597"/>
    <lineage>
        <taxon>Eukaryota</taxon>
        <taxon>Metazoa</taxon>
        <taxon>Ecdysozoa</taxon>
        <taxon>Arthropoda</taxon>
        <taxon>Chelicerata</taxon>
        <taxon>Arachnida</taxon>
        <taxon>Acari</taxon>
        <taxon>Parasitiformes</taxon>
        <taxon>Ixodida</taxon>
        <taxon>Ixodoidea</taxon>
        <taxon>Argasidae</taxon>
        <taxon>Ornithodorinae</taxon>
        <taxon>Ornithodoros</taxon>
    </lineage>
</organism>
<comment type="similarity">
    <text evidence="2">Belongs to the proteasome subunit S11 family.</text>
</comment>